<evidence type="ECO:0000313" key="1">
    <source>
        <dbReference type="EMBL" id="CAB3775070.1"/>
    </source>
</evidence>
<evidence type="ECO:0000313" key="2">
    <source>
        <dbReference type="Proteomes" id="UP000494363"/>
    </source>
</evidence>
<protein>
    <submittedName>
        <fullName evidence="1">Uncharacterized protein</fullName>
    </submittedName>
</protein>
<name>A0A6J5F8A2_9BURK</name>
<sequence length="128" mass="14414">MSGKRGHSLMLVHVANIDFGVQPFLERQDHFGNQQGMSADVEKAVPAAKVAVLQHRTEYIENQPFHGIHVCMRVDWRGGACRELCAQGRFVGLAVHGKRHVVQFDVAPRSHVIGQMRSYVFPDRLDNL</sequence>
<gene>
    <name evidence="1" type="ORF">LMG29542_08452</name>
</gene>
<reference evidence="1 2" key="1">
    <citation type="submission" date="2020-04" db="EMBL/GenBank/DDBJ databases">
        <authorList>
            <person name="De Canck E."/>
        </authorList>
    </citation>
    <scope>NUCLEOTIDE SEQUENCE [LARGE SCALE GENOMIC DNA]</scope>
    <source>
        <strain evidence="1 2">LMG 29542</strain>
    </source>
</reference>
<organism evidence="1 2">
    <name type="scientific">Paraburkholderia humisilvae</name>
    <dbReference type="NCBI Taxonomy" id="627669"/>
    <lineage>
        <taxon>Bacteria</taxon>
        <taxon>Pseudomonadati</taxon>
        <taxon>Pseudomonadota</taxon>
        <taxon>Betaproteobacteria</taxon>
        <taxon>Burkholderiales</taxon>
        <taxon>Burkholderiaceae</taxon>
        <taxon>Paraburkholderia</taxon>
    </lineage>
</organism>
<dbReference type="AlphaFoldDB" id="A0A6J5F8A2"/>
<dbReference type="EMBL" id="CADIKH010000248">
    <property type="protein sequence ID" value="CAB3775070.1"/>
    <property type="molecule type" value="Genomic_DNA"/>
</dbReference>
<dbReference type="Proteomes" id="UP000494363">
    <property type="component" value="Unassembled WGS sequence"/>
</dbReference>
<accession>A0A6J5F8A2</accession>
<keyword evidence="2" id="KW-1185">Reference proteome</keyword>
<proteinExistence type="predicted"/>